<name>A0AAE9YYU1_9GAMM</name>
<feature type="signal peptide" evidence="1">
    <location>
        <begin position="1"/>
        <end position="23"/>
    </location>
</feature>
<evidence type="ECO:0000256" key="1">
    <source>
        <dbReference type="SAM" id="SignalP"/>
    </source>
</evidence>
<dbReference type="AlphaFoldDB" id="A0AAE9YYU1"/>
<dbReference type="RefSeq" id="WP_044840838.1">
    <property type="nucleotide sequence ID" value="NZ_CP059733.1"/>
</dbReference>
<protein>
    <submittedName>
        <fullName evidence="2">Uncharacterized protein</fullName>
    </submittedName>
</protein>
<sequence>MKMNKKMISALLGLGLGLGAVSAPVTVSAESCHEAFDRCIAYDDGMNERYCEYQYKKCRGYI</sequence>
<organism evidence="2 3">
    <name type="scientific">Thalassomonas viridans</name>
    <dbReference type="NCBI Taxonomy" id="137584"/>
    <lineage>
        <taxon>Bacteria</taxon>
        <taxon>Pseudomonadati</taxon>
        <taxon>Pseudomonadota</taxon>
        <taxon>Gammaproteobacteria</taxon>
        <taxon>Alteromonadales</taxon>
        <taxon>Colwelliaceae</taxon>
        <taxon>Thalassomonas</taxon>
    </lineage>
</organism>
<keyword evidence="1" id="KW-0732">Signal</keyword>
<evidence type="ECO:0000313" key="2">
    <source>
        <dbReference type="EMBL" id="WDE03067.1"/>
    </source>
</evidence>
<feature type="chain" id="PRO_5041942093" evidence="1">
    <location>
        <begin position="24"/>
        <end position="62"/>
    </location>
</feature>
<evidence type="ECO:0000313" key="3">
    <source>
        <dbReference type="Proteomes" id="UP000032352"/>
    </source>
</evidence>
<reference evidence="2 3" key="1">
    <citation type="journal article" date="2015" name="Genome Announc.">
        <title>Draft Genome Sequences of Marine Isolates of Thalassomonas viridans and Thalassomonas actiniarum.</title>
        <authorList>
            <person name="Olonade I."/>
            <person name="van Zyl L.J."/>
            <person name="Trindade M."/>
        </authorList>
    </citation>
    <scope>NUCLEOTIDE SEQUENCE [LARGE SCALE GENOMIC DNA]</scope>
    <source>
        <strain evidence="2 3">XOM25</strain>
    </source>
</reference>
<dbReference type="KEGG" id="tvd:SG34_016710"/>
<dbReference type="Proteomes" id="UP000032352">
    <property type="component" value="Chromosome"/>
</dbReference>
<accession>A0AAE9YYU1</accession>
<dbReference type="EMBL" id="CP059733">
    <property type="protein sequence ID" value="WDE03067.1"/>
    <property type="molecule type" value="Genomic_DNA"/>
</dbReference>
<proteinExistence type="predicted"/>
<reference evidence="2 3" key="2">
    <citation type="journal article" date="2022" name="Mar. Drugs">
        <title>Bioassay-Guided Fractionation Leads to the Detection of Cholic Acid Generated by the Rare Thalassomonas sp.</title>
        <authorList>
            <person name="Pheiffer F."/>
            <person name="Schneider Y.K."/>
            <person name="Hansen E.H."/>
            <person name="Andersen J.H."/>
            <person name="Isaksson J."/>
            <person name="Busche T."/>
            <person name="R C."/>
            <person name="Kalinowski J."/>
            <person name="Zyl L.V."/>
            <person name="Trindade M."/>
        </authorList>
    </citation>
    <scope>NUCLEOTIDE SEQUENCE [LARGE SCALE GENOMIC DNA]</scope>
    <source>
        <strain evidence="2 3">XOM25</strain>
    </source>
</reference>
<gene>
    <name evidence="2" type="ORF">SG34_016710</name>
</gene>
<keyword evidence="3" id="KW-1185">Reference proteome</keyword>